<dbReference type="AlphaFoldDB" id="A0A5S9ISW4"/>
<proteinExistence type="predicted"/>
<dbReference type="KEGG" id="uam:UABAM_05945"/>
<keyword evidence="2" id="KW-1185">Reference proteome</keyword>
<evidence type="ECO:0000313" key="1">
    <source>
        <dbReference type="EMBL" id="BBM87533.1"/>
    </source>
</evidence>
<evidence type="ECO:0008006" key="3">
    <source>
        <dbReference type="Google" id="ProtNLM"/>
    </source>
</evidence>
<reference evidence="1 2" key="1">
    <citation type="submission" date="2019-08" db="EMBL/GenBank/DDBJ databases">
        <title>Complete genome sequence of Candidatus Uab amorphum.</title>
        <authorList>
            <person name="Shiratori T."/>
            <person name="Suzuki S."/>
            <person name="Kakizawa Y."/>
            <person name="Ishida K."/>
        </authorList>
    </citation>
    <scope>NUCLEOTIDE SEQUENCE [LARGE SCALE GENOMIC DNA]</scope>
    <source>
        <strain evidence="1 2">SRT547</strain>
    </source>
</reference>
<protein>
    <recommendedName>
        <fullName evidence="3">Peptidase S24/S26A/S26B/S26C domain-containing protein</fullName>
    </recommendedName>
</protein>
<dbReference type="EMBL" id="AP019860">
    <property type="protein sequence ID" value="BBM87533.1"/>
    <property type="molecule type" value="Genomic_DNA"/>
</dbReference>
<gene>
    <name evidence="1" type="ORF">UABAM_05945</name>
</gene>
<organism evidence="1 2">
    <name type="scientific">Uabimicrobium amorphum</name>
    <dbReference type="NCBI Taxonomy" id="2596890"/>
    <lineage>
        <taxon>Bacteria</taxon>
        <taxon>Pseudomonadati</taxon>
        <taxon>Planctomycetota</taxon>
        <taxon>Candidatus Uabimicrobiia</taxon>
        <taxon>Candidatus Uabimicrobiales</taxon>
        <taxon>Candidatus Uabimicrobiaceae</taxon>
        <taxon>Candidatus Uabimicrobium</taxon>
    </lineage>
</organism>
<evidence type="ECO:0000313" key="2">
    <source>
        <dbReference type="Proteomes" id="UP000326354"/>
    </source>
</evidence>
<sequence>MHPKTKILLEKLQRGEYVVNCEGGNSMAPKIKHREPVLLAPVTNPRLLQKGDIVYFKSKGSFKTHIIWTVRKEKDSVRFLITNIKGKKGVWVAQQNIFAKVVAIGKQACDEFRSSL</sequence>
<dbReference type="RefSeq" id="WP_151971550.1">
    <property type="nucleotide sequence ID" value="NZ_AP019860.1"/>
</dbReference>
<dbReference type="Proteomes" id="UP000326354">
    <property type="component" value="Chromosome"/>
</dbReference>
<name>A0A5S9ISW4_UABAM</name>
<dbReference type="OrthoDB" id="8448202at2"/>
<accession>A0A5S9ISW4</accession>